<dbReference type="Pfam" id="PF17181">
    <property type="entry name" value="EPF"/>
    <property type="match status" value="1"/>
</dbReference>
<protein>
    <recommendedName>
        <fullName evidence="2">Epidermal patterning factor-like protein</fullName>
    </recommendedName>
</protein>
<dbReference type="AlphaFoldDB" id="A0A8S9IPE5"/>
<evidence type="ECO:0000313" key="1">
    <source>
        <dbReference type="EMBL" id="KAF2571789.1"/>
    </source>
</evidence>
<accession>A0A8S9IPE5</accession>
<gene>
    <name evidence="1" type="ORF">F2Q70_00006370</name>
</gene>
<name>A0A8S9IPE5_BRACR</name>
<evidence type="ECO:0008006" key="2">
    <source>
        <dbReference type="Google" id="ProtNLM"/>
    </source>
</evidence>
<proteinExistence type="predicted"/>
<dbReference type="EMBL" id="QGKY02001015">
    <property type="protein sequence ID" value="KAF2571789.1"/>
    <property type="molecule type" value="Genomic_DNA"/>
</dbReference>
<dbReference type="PANTHER" id="PTHR35754">
    <property type="entry name" value="ATP SYNTHASE SUBUNIT B"/>
    <property type="match status" value="1"/>
</dbReference>
<comment type="caution">
    <text evidence="1">The sequence shown here is derived from an EMBL/GenBank/DDBJ whole genome shotgun (WGS) entry which is preliminary data.</text>
</comment>
<organism evidence="1">
    <name type="scientific">Brassica cretica</name>
    <name type="common">Mustard</name>
    <dbReference type="NCBI Taxonomy" id="69181"/>
    <lineage>
        <taxon>Eukaryota</taxon>
        <taxon>Viridiplantae</taxon>
        <taxon>Streptophyta</taxon>
        <taxon>Embryophyta</taxon>
        <taxon>Tracheophyta</taxon>
        <taxon>Spermatophyta</taxon>
        <taxon>Magnoliopsida</taxon>
        <taxon>eudicotyledons</taxon>
        <taxon>Gunneridae</taxon>
        <taxon>Pentapetalae</taxon>
        <taxon>rosids</taxon>
        <taxon>malvids</taxon>
        <taxon>Brassicales</taxon>
        <taxon>Brassicaceae</taxon>
        <taxon>Brassiceae</taxon>
        <taxon>Brassica</taxon>
    </lineage>
</organism>
<reference evidence="1" key="1">
    <citation type="submission" date="2019-12" db="EMBL/GenBank/DDBJ databases">
        <title>Genome sequencing and annotation of Brassica cretica.</title>
        <authorList>
            <person name="Studholme D.J."/>
            <person name="Sarris P.F."/>
        </authorList>
    </citation>
    <scope>NUCLEOTIDE SEQUENCE</scope>
    <source>
        <strain evidence="1">PFS-102/07</strain>
        <tissue evidence="1">Leaf</tissue>
    </source>
</reference>
<dbReference type="PANTHER" id="PTHR35754:SF2">
    <property type="entry name" value="ATP SYNTHASE SUBUNIT B"/>
    <property type="match status" value="1"/>
</dbReference>
<sequence length="526" mass="59664">MEELRRLEKLQSVVSAVSSRGLLTSDHESSSRFISELVLFLVQPCGDLDIESKLVLVSDFVPKVSGRFLDEISRSIQRDDDSKPLITSSVESQKSCVKRSVMDNVDPYASEKAQEDVAMVGVDAMKRANSTLEDFSRSYFMFHHLEVSEPQSIFRYLPVLSFTESYIYQMDALNEKIVRESACESQVTCSSHGWNAESRVLFETDPLKPLGDVLEREGLLTQRIQQEFESGKEYWALERKLCHALSNKNKICVEDVMRAIHLKSFDYRVLNLLLYKLRGVEVNELHMEFLSVSEFLVEVADDLFDYEDDVLENSFNVLRMFVGIFGPSNAPTELAKRISAAEEKYEEIMKSLDPHLSSNYQRRCEEATKEGGKVSGPSLGTWNIPAVISDEDAYRAAHRLLNSKINMFTTYNSTLLLLFFLVFITPHVSSFLQPVQPPNYPQVALVEDKARLGSTPPSCHNSCNGCHPCMPTQVPTLPSRSRYTRVDPFSGGFVRPPSSLTTVLDQYSNYKPMGWKCHCNGHFYNP</sequence>